<evidence type="ECO:0000313" key="2">
    <source>
        <dbReference type="EMBL" id="KUM51352.1"/>
    </source>
</evidence>
<organism evidence="2">
    <name type="scientific">Picea glauca</name>
    <name type="common">White spruce</name>
    <name type="synonym">Pinus glauca</name>
    <dbReference type="NCBI Taxonomy" id="3330"/>
    <lineage>
        <taxon>Eukaryota</taxon>
        <taxon>Viridiplantae</taxon>
        <taxon>Streptophyta</taxon>
        <taxon>Embryophyta</taxon>
        <taxon>Tracheophyta</taxon>
        <taxon>Spermatophyta</taxon>
        <taxon>Pinopsida</taxon>
        <taxon>Pinidae</taxon>
        <taxon>Conifers I</taxon>
        <taxon>Pinales</taxon>
        <taxon>Pinaceae</taxon>
        <taxon>Picea</taxon>
    </lineage>
</organism>
<dbReference type="AlphaFoldDB" id="A0A124GPA5"/>
<sequence length="69" mass="7632">MAGILTWCTWLQWVILGNGCLLPPHDGALFSNVWWKLVSITISSGNNLNSLSSSGGKSFSRCMVSIRYR</sequence>
<protein>
    <recommendedName>
        <fullName evidence="3">Secreted protein</fullName>
    </recommendedName>
</protein>
<keyword evidence="1" id="KW-0732">Signal</keyword>
<gene>
    <name evidence="2" type="ORF">ABT39_MTgene1199</name>
</gene>
<reference evidence="2" key="1">
    <citation type="journal article" date="2015" name="Genome Biol. Evol.">
        <title>Organellar Genomes of White Spruce (Picea glauca): Assembly and Annotation.</title>
        <authorList>
            <person name="Jackman S.D."/>
            <person name="Warren R.L."/>
            <person name="Gibb E.A."/>
            <person name="Vandervalk B.P."/>
            <person name="Mohamadi H."/>
            <person name="Chu J."/>
            <person name="Raymond A."/>
            <person name="Pleasance S."/>
            <person name="Coope R."/>
            <person name="Wildung M.R."/>
            <person name="Ritland C.E."/>
            <person name="Bousquet J."/>
            <person name="Jones S.J."/>
            <person name="Bohlmann J."/>
            <person name="Birol I."/>
        </authorList>
    </citation>
    <scope>NUCLEOTIDE SEQUENCE [LARGE SCALE GENOMIC DNA]</scope>
    <source>
        <tissue evidence="2">Flushing bud</tissue>
    </source>
</reference>
<evidence type="ECO:0000256" key="1">
    <source>
        <dbReference type="SAM" id="SignalP"/>
    </source>
</evidence>
<accession>A0A124GPA5</accession>
<keyword evidence="2" id="KW-0496">Mitochondrion</keyword>
<feature type="chain" id="PRO_5007172451" description="Secreted protein" evidence="1">
    <location>
        <begin position="20"/>
        <end position="69"/>
    </location>
</feature>
<name>A0A124GPA5_PICGL</name>
<feature type="signal peptide" evidence="1">
    <location>
        <begin position="1"/>
        <end position="19"/>
    </location>
</feature>
<comment type="caution">
    <text evidence="2">The sequence shown here is derived from an EMBL/GenBank/DDBJ whole genome shotgun (WGS) entry which is preliminary data.</text>
</comment>
<proteinExistence type="predicted"/>
<evidence type="ECO:0008006" key="3">
    <source>
        <dbReference type="Google" id="ProtNLM"/>
    </source>
</evidence>
<dbReference type="EMBL" id="LKAM01000001">
    <property type="protein sequence ID" value="KUM51352.1"/>
    <property type="molecule type" value="Genomic_DNA"/>
</dbReference>
<geneLocation type="mitochondrion" evidence="2"/>